<protein>
    <submittedName>
        <fullName evidence="1">Uncharacterized protein</fullName>
    </submittedName>
</protein>
<dbReference type="Proteomes" id="UP000235826">
    <property type="component" value="Chromosome"/>
</dbReference>
<dbReference type="AlphaFoldDB" id="A0A2K9PWL4"/>
<gene>
    <name evidence="1" type="ORF">C1H87_21925</name>
</gene>
<sequence length="267" mass="31017">MKKIIVVLILIVINNLHSQTKVTGKVYLLSSNWRPIEGVFIAATDSNGDYSKKDGSFALYFKDKQPGEIIRISVGNGESILDKNGKEYEVVNEKELTSILICQQDKCKTDLIIVLVPKGQREKVINEYYQIIKNHFDKRMVLLKRELKELSSQNSRVYDSVSELELQISNLKLQNDSLRVYDQAEELTNINKDSSKECIKKYLLVLDSLKRINLTENRFLSIENKELLRKNIIQDLEKYLKLLELENINTEDTERVKKAYNLLKMNK</sequence>
<accession>A0A2K9PWL4</accession>
<organism evidence="1 2">
    <name type="scientific">Flavivirga eckloniae</name>
    <dbReference type="NCBI Taxonomy" id="1803846"/>
    <lineage>
        <taxon>Bacteria</taxon>
        <taxon>Pseudomonadati</taxon>
        <taxon>Bacteroidota</taxon>
        <taxon>Flavobacteriia</taxon>
        <taxon>Flavobacteriales</taxon>
        <taxon>Flavobacteriaceae</taxon>
        <taxon>Flavivirga</taxon>
    </lineage>
</organism>
<proteinExistence type="predicted"/>
<dbReference type="EMBL" id="CP025791">
    <property type="protein sequence ID" value="AUP81228.1"/>
    <property type="molecule type" value="Genomic_DNA"/>
</dbReference>
<evidence type="ECO:0000313" key="2">
    <source>
        <dbReference type="Proteomes" id="UP000235826"/>
    </source>
</evidence>
<reference evidence="1 2" key="1">
    <citation type="submission" date="2018-01" db="EMBL/GenBank/DDBJ databases">
        <title>Complete genome sequence of Flavivirga eckloniae ECD14 isolated from seaweed Ecklonia cava.</title>
        <authorList>
            <person name="Lee J.H."/>
            <person name="Baik K.S."/>
            <person name="Seong C.N."/>
        </authorList>
    </citation>
    <scope>NUCLEOTIDE SEQUENCE [LARGE SCALE GENOMIC DNA]</scope>
    <source>
        <strain evidence="1 2">ECD14</strain>
    </source>
</reference>
<evidence type="ECO:0000313" key="1">
    <source>
        <dbReference type="EMBL" id="AUP81228.1"/>
    </source>
</evidence>
<dbReference type="KEGG" id="fek:C1H87_21925"/>
<dbReference type="RefSeq" id="WP_102757871.1">
    <property type="nucleotide sequence ID" value="NZ_CP025791.1"/>
</dbReference>
<name>A0A2K9PWL4_9FLAO</name>
<keyword evidence="2" id="KW-1185">Reference proteome</keyword>